<feature type="region of interest" description="Disordered" evidence="1">
    <location>
        <begin position="1"/>
        <end position="40"/>
    </location>
</feature>
<dbReference type="EMBL" id="VIEB01000424">
    <property type="protein sequence ID" value="TQD91305.1"/>
    <property type="molecule type" value="Genomic_DNA"/>
</dbReference>
<dbReference type="AlphaFoldDB" id="A0A540LXR9"/>
<name>A0A540LXR9_MALBA</name>
<accession>A0A540LXR9</accession>
<keyword evidence="3" id="KW-1185">Reference proteome</keyword>
<dbReference type="Proteomes" id="UP000315295">
    <property type="component" value="Unassembled WGS sequence"/>
</dbReference>
<protein>
    <submittedName>
        <fullName evidence="2">Uncharacterized protein</fullName>
    </submittedName>
</protein>
<organism evidence="2 3">
    <name type="scientific">Malus baccata</name>
    <name type="common">Siberian crab apple</name>
    <name type="synonym">Pyrus baccata</name>
    <dbReference type="NCBI Taxonomy" id="106549"/>
    <lineage>
        <taxon>Eukaryota</taxon>
        <taxon>Viridiplantae</taxon>
        <taxon>Streptophyta</taxon>
        <taxon>Embryophyta</taxon>
        <taxon>Tracheophyta</taxon>
        <taxon>Spermatophyta</taxon>
        <taxon>Magnoliopsida</taxon>
        <taxon>eudicotyledons</taxon>
        <taxon>Gunneridae</taxon>
        <taxon>Pentapetalae</taxon>
        <taxon>rosids</taxon>
        <taxon>fabids</taxon>
        <taxon>Rosales</taxon>
        <taxon>Rosaceae</taxon>
        <taxon>Amygdaloideae</taxon>
        <taxon>Maleae</taxon>
        <taxon>Malus</taxon>
    </lineage>
</organism>
<evidence type="ECO:0000313" key="3">
    <source>
        <dbReference type="Proteomes" id="UP000315295"/>
    </source>
</evidence>
<proteinExistence type="predicted"/>
<comment type="caution">
    <text evidence="2">The sequence shown here is derived from an EMBL/GenBank/DDBJ whole genome shotgun (WGS) entry which is preliminary data.</text>
</comment>
<gene>
    <name evidence="2" type="ORF">C1H46_023117</name>
</gene>
<evidence type="ECO:0000256" key="1">
    <source>
        <dbReference type="SAM" id="MobiDB-lite"/>
    </source>
</evidence>
<reference evidence="2 3" key="1">
    <citation type="journal article" date="2019" name="G3 (Bethesda)">
        <title>Sequencing of a Wild Apple (Malus baccata) Genome Unravels the Differences Between Cultivated and Wild Apple Species Regarding Disease Resistance and Cold Tolerance.</title>
        <authorList>
            <person name="Chen X."/>
        </authorList>
    </citation>
    <scope>NUCLEOTIDE SEQUENCE [LARGE SCALE GENOMIC DNA]</scope>
    <source>
        <strain evidence="3">cv. Shandingzi</strain>
        <tissue evidence="2">Leaves</tissue>
    </source>
</reference>
<evidence type="ECO:0000313" key="2">
    <source>
        <dbReference type="EMBL" id="TQD91305.1"/>
    </source>
</evidence>
<feature type="compositionally biased region" description="Basic and acidic residues" evidence="1">
    <location>
        <begin position="1"/>
        <end position="21"/>
    </location>
</feature>
<sequence>MNPKKPERPDRTHSSAHDPTTKPDPFTMPFAKTHQRGSYSRQPIQVSARNLLMTPSNLHIRSATSRRRPTHPTMLLVASTHHTAHDPQPTHDATPLTVRCRIDEIR</sequence>